<dbReference type="HOGENOM" id="CLU_1864620_0_0_1"/>
<dbReference type="InParanoid" id="A0A0C2X8Q7"/>
<gene>
    <name evidence="1" type="ORF">M378DRAFT_544504</name>
</gene>
<organism evidence="1 2">
    <name type="scientific">Amanita muscaria (strain Koide BX008)</name>
    <dbReference type="NCBI Taxonomy" id="946122"/>
    <lineage>
        <taxon>Eukaryota</taxon>
        <taxon>Fungi</taxon>
        <taxon>Dikarya</taxon>
        <taxon>Basidiomycota</taxon>
        <taxon>Agaricomycotina</taxon>
        <taxon>Agaricomycetes</taxon>
        <taxon>Agaricomycetidae</taxon>
        <taxon>Agaricales</taxon>
        <taxon>Pluteineae</taxon>
        <taxon>Amanitaceae</taxon>
        <taxon>Amanita</taxon>
    </lineage>
</organism>
<name>A0A0C2X8Q7_AMAMK</name>
<keyword evidence="2" id="KW-1185">Reference proteome</keyword>
<sequence>MFLGSIDTDLSPPSQALLLLTARVCIDSQRIFQCLYVFLSDLDNNAMLPISCPPKCGPVPSIYGIQKHSSQAKVARQLQHLTKKFFVRLSSCNVMEAENDWITNSDRNLYPLGYSCNGICKRLTSKCLYGVECSLDL</sequence>
<dbReference type="AlphaFoldDB" id="A0A0C2X8Q7"/>
<accession>A0A0C2X8Q7</accession>
<evidence type="ECO:0000313" key="2">
    <source>
        <dbReference type="Proteomes" id="UP000054549"/>
    </source>
</evidence>
<protein>
    <submittedName>
        <fullName evidence="1">Uncharacterized protein</fullName>
    </submittedName>
</protein>
<dbReference type="EMBL" id="KN818244">
    <property type="protein sequence ID" value="KIL65143.1"/>
    <property type="molecule type" value="Genomic_DNA"/>
</dbReference>
<reference evidence="1 2" key="1">
    <citation type="submission" date="2014-04" db="EMBL/GenBank/DDBJ databases">
        <title>Evolutionary Origins and Diversification of the Mycorrhizal Mutualists.</title>
        <authorList>
            <consortium name="DOE Joint Genome Institute"/>
            <consortium name="Mycorrhizal Genomics Consortium"/>
            <person name="Kohler A."/>
            <person name="Kuo A."/>
            <person name="Nagy L.G."/>
            <person name="Floudas D."/>
            <person name="Copeland A."/>
            <person name="Barry K.W."/>
            <person name="Cichocki N."/>
            <person name="Veneault-Fourrey C."/>
            <person name="LaButti K."/>
            <person name="Lindquist E.A."/>
            <person name="Lipzen A."/>
            <person name="Lundell T."/>
            <person name="Morin E."/>
            <person name="Murat C."/>
            <person name="Riley R."/>
            <person name="Ohm R."/>
            <person name="Sun H."/>
            <person name="Tunlid A."/>
            <person name="Henrissat B."/>
            <person name="Grigoriev I.V."/>
            <person name="Hibbett D.S."/>
            <person name="Martin F."/>
        </authorList>
    </citation>
    <scope>NUCLEOTIDE SEQUENCE [LARGE SCALE GENOMIC DNA]</scope>
    <source>
        <strain evidence="1 2">Koide BX008</strain>
    </source>
</reference>
<proteinExistence type="predicted"/>
<dbReference type="Proteomes" id="UP000054549">
    <property type="component" value="Unassembled WGS sequence"/>
</dbReference>
<evidence type="ECO:0000313" key="1">
    <source>
        <dbReference type="EMBL" id="KIL65143.1"/>
    </source>
</evidence>